<protein>
    <submittedName>
        <fullName evidence="1">Uncharacterized protein</fullName>
    </submittedName>
</protein>
<dbReference type="RefSeq" id="WP_143342483.1">
    <property type="nucleotide sequence ID" value="NZ_JAGIOO010000001.1"/>
</dbReference>
<proteinExistence type="predicted"/>
<organism evidence="1 2">
    <name type="scientific">Crossiella equi</name>
    <dbReference type="NCBI Taxonomy" id="130796"/>
    <lineage>
        <taxon>Bacteria</taxon>
        <taxon>Bacillati</taxon>
        <taxon>Actinomycetota</taxon>
        <taxon>Actinomycetes</taxon>
        <taxon>Pseudonocardiales</taxon>
        <taxon>Pseudonocardiaceae</taxon>
        <taxon>Crossiella</taxon>
    </lineage>
</organism>
<sequence length="92" mass="9724">MAPSTSPARLTETALRRGHSGTAVLPGQCRLGLHPLRIEHFRAVASSGSIKVDCPACAQAGANTQARTWRLTFTGPTPRQAEVRPGAYDVAT</sequence>
<accession>A0ABS5A3I0</accession>
<dbReference type="EMBL" id="JAGIOO010000001">
    <property type="protein sequence ID" value="MBP2471138.1"/>
    <property type="molecule type" value="Genomic_DNA"/>
</dbReference>
<keyword evidence="2" id="KW-1185">Reference proteome</keyword>
<dbReference type="Proteomes" id="UP001519363">
    <property type="component" value="Unassembled WGS sequence"/>
</dbReference>
<evidence type="ECO:0000313" key="1">
    <source>
        <dbReference type="EMBL" id="MBP2471138.1"/>
    </source>
</evidence>
<comment type="caution">
    <text evidence="1">The sequence shown here is derived from an EMBL/GenBank/DDBJ whole genome shotgun (WGS) entry which is preliminary data.</text>
</comment>
<evidence type="ECO:0000313" key="2">
    <source>
        <dbReference type="Proteomes" id="UP001519363"/>
    </source>
</evidence>
<reference evidence="1 2" key="1">
    <citation type="submission" date="2021-03" db="EMBL/GenBank/DDBJ databases">
        <title>Sequencing the genomes of 1000 actinobacteria strains.</title>
        <authorList>
            <person name="Klenk H.-P."/>
        </authorList>
    </citation>
    <scope>NUCLEOTIDE SEQUENCE [LARGE SCALE GENOMIC DNA]</scope>
    <source>
        <strain evidence="1 2">DSM 44580</strain>
    </source>
</reference>
<gene>
    <name evidence="1" type="ORF">JOF53_000010</name>
</gene>
<name>A0ABS5A3I0_9PSEU</name>